<feature type="transmembrane region" description="Helical" evidence="1">
    <location>
        <begin position="75"/>
        <end position="93"/>
    </location>
</feature>
<evidence type="ECO:0000313" key="2">
    <source>
        <dbReference type="EMBL" id="MDQ0362568.1"/>
    </source>
</evidence>
<keyword evidence="1" id="KW-0812">Transmembrane</keyword>
<evidence type="ECO:0000256" key="1">
    <source>
        <dbReference type="SAM" id="Phobius"/>
    </source>
</evidence>
<name>A0ABU0E6N7_9FIRM</name>
<dbReference type="Proteomes" id="UP001230220">
    <property type="component" value="Unassembled WGS sequence"/>
</dbReference>
<accession>A0ABU0E6N7</accession>
<organism evidence="2 3">
    <name type="scientific">Breznakia pachnodae</name>
    <dbReference type="NCBI Taxonomy" id="265178"/>
    <lineage>
        <taxon>Bacteria</taxon>
        <taxon>Bacillati</taxon>
        <taxon>Bacillota</taxon>
        <taxon>Erysipelotrichia</taxon>
        <taxon>Erysipelotrichales</taxon>
        <taxon>Erysipelotrichaceae</taxon>
        <taxon>Breznakia</taxon>
    </lineage>
</organism>
<proteinExistence type="predicted"/>
<reference evidence="2 3" key="1">
    <citation type="submission" date="2023-07" db="EMBL/GenBank/DDBJ databases">
        <title>Genomic Encyclopedia of Type Strains, Phase IV (KMG-IV): sequencing the most valuable type-strain genomes for metagenomic binning, comparative biology and taxonomic classification.</title>
        <authorList>
            <person name="Goeker M."/>
        </authorList>
    </citation>
    <scope>NUCLEOTIDE SEQUENCE [LARGE SCALE GENOMIC DNA]</scope>
    <source>
        <strain evidence="2 3">DSM 16784</strain>
    </source>
</reference>
<keyword evidence="1" id="KW-0472">Membrane</keyword>
<evidence type="ECO:0000313" key="3">
    <source>
        <dbReference type="Proteomes" id="UP001230220"/>
    </source>
</evidence>
<dbReference type="RefSeq" id="WP_307410299.1">
    <property type="nucleotide sequence ID" value="NZ_JAUSUR010000007.1"/>
</dbReference>
<protein>
    <submittedName>
        <fullName evidence="2">Uncharacterized protein</fullName>
    </submittedName>
</protein>
<feature type="transmembrane region" description="Helical" evidence="1">
    <location>
        <begin position="18"/>
        <end position="39"/>
    </location>
</feature>
<keyword evidence="1" id="KW-1133">Transmembrane helix</keyword>
<comment type="caution">
    <text evidence="2">The sequence shown here is derived from an EMBL/GenBank/DDBJ whole genome shotgun (WGS) entry which is preliminary data.</text>
</comment>
<dbReference type="EMBL" id="JAUSUR010000007">
    <property type="protein sequence ID" value="MDQ0362568.1"/>
    <property type="molecule type" value="Genomic_DNA"/>
</dbReference>
<sequence length="268" mass="31407">MKIVGIPIEDIQAFFEEYIHLIAKVIVLATLAILLIVLIKRIINHSIAFKYEDERSMRYRLRESLKVIWRTNRRLKASIAFSCMLFVAVFGYYTTTSKILESGIESGSEVMVFKKRDDGKYYFIAYKQYYPDSSVGSLESTIIYNSYSSMNNGFSLDDKSVYLDENQKFKVIQSDEINYDQLCYMSSEKTNYEYGKVEVAFDEKESKKIKCIGLTLDKNTIELPYTTKKYKVMETTNYLFGLLQFEEEISNNLDGYTYEYEIYLPTHK</sequence>
<gene>
    <name evidence="2" type="ORF">J2S15_003322</name>
</gene>
<keyword evidence="3" id="KW-1185">Reference proteome</keyword>